<comment type="caution">
    <text evidence="1">The sequence shown here is derived from an EMBL/GenBank/DDBJ whole genome shotgun (WGS) entry which is preliminary data.</text>
</comment>
<dbReference type="InterPro" id="IPR051404">
    <property type="entry name" value="TA_system_antitoxin"/>
</dbReference>
<dbReference type="EMBL" id="JACJPW010000070">
    <property type="protein sequence ID" value="MBD2183999.1"/>
    <property type="molecule type" value="Genomic_DNA"/>
</dbReference>
<dbReference type="Proteomes" id="UP000641646">
    <property type="component" value="Unassembled WGS sequence"/>
</dbReference>
<evidence type="ECO:0000313" key="1">
    <source>
        <dbReference type="EMBL" id="MBD2183999.1"/>
    </source>
</evidence>
<evidence type="ECO:0000313" key="2">
    <source>
        <dbReference type="Proteomes" id="UP000641646"/>
    </source>
</evidence>
<keyword evidence="2" id="KW-1185">Reference proteome</keyword>
<dbReference type="PANTHER" id="PTHR34504:SF2">
    <property type="entry name" value="UPF0150 PROTEIN SSL0259"/>
    <property type="match status" value="1"/>
</dbReference>
<dbReference type="SUPFAM" id="SSF143100">
    <property type="entry name" value="TTHA1013/TTHA0281-like"/>
    <property type="match status" value="1"/>
</dbReference>
<organism evidence="1 2">
    <name type="scientific">Aerosakkonema funiforme FACHB-1375</name>
    <dbReference type="NCBI Taxonomy" id="2949571"/>
    <lineage>
        <taxon>Bacteria</taxon>
        <taxon>Bacillati</taxon>
        <taxon>Cyanobacteriota</taxon>
        <taxon>Cyanophyceae</taxon>
        <taxon>Oscillatoriophycideae</taxon>
        <taxon>Aerosakkonematales</taxon>
        <taxon>Aerosakkonemataceae</taxon>
        <taxon>Aerosakkonema</taxon>
    </lineage>
</organism>
<gene>
    <name evidence="1" type="ORF">H6G03_23515</name>
</gene>
<dbReference type="AlphaFoldDB" id="A0A926ZIU9"/>
<protein>
    <submittedName>
        <fullName evidence="1">Type II toxin-antitoxin system HicB family antitoxin</fullName>
    </submittedName>
</protein>
<dbReference type="PANTHER" id="PTHR34504">
    <property type="entry name" value="ANTITOXIN HICB"/>
    <property type="match status" value="1"/>
</dbReference>
<name>A0A926ZIU9_9CYAN</name>
<reference evidence="1" key="1">
    <citation type="journal article" date="2015" name="ISME J.">
        <title>Draft Genome Sequence of Streptomyces incarnatus NRRL8089, which Produces the Nucleoside Antibiotic Sinefungin.</title>
        <authorList>
            <person name="Oshima K."/>
            <person name="Hattori M."/>
            <person name="Shimizu H."/>
            <person name="Fukuda K."/>
            <person name="Nemoto M."/>
            <person name="Inagaki K."/>
            <person name="Tamura T."/>
        </authorList>
    </citation>
    <scope>NUCLEOTIDE SEQUENCE</scope>
    <source>
        <strain evidence="1">FACHB-1375</strain>
    </source>
</reference>
<accession>A0A926ZIU9</accession>
<sequence length="78" mass="8757">MNSLYSMVIQWSDEDGCFVVFLPEFVGLVMQPCTDGQTYEEAARHGQEVIASLIEWFEAEGKPLPQPRTIPQQPLSVA</sequence>
<reference evidence="1" key="2">
    <citation type="submission" date="2020-08" db="EMBL/GenBank/DDBJ databases">
        <authorList>
            <person name="Chen M."/>
            <person name="Teng W."/>
            <person name="Zhao L."/>
            <person name="Hu C."/>
            <person name="Zhou Y."/>
            <person name="Han B."/>
            <person name="Song L."/>
            <person name="Shu W."/>
        </authorList>
    </citation>
    <scope>NUCLEOTIDE SEQUENCE</scope>
    <source>
        <strain evidence="1">FACHB-1375</strain>
    </source>
</reference>
<dbReference type="Gene3D" id="3.30.160.250">
    <property type="match status" value="1"/>
</dbReference>
<dbReference type="RefSeq" id="WP_190469524.1">
    <property type="nucleotide sequence ID" value="NZ_JACJPW010000070.1"/>
</dbReference>
<proteinExistence type="predicted"/>
<dbReference type="InterPro" id="IPR035069">
    <property type="entry name" value="TTHA1013/TTHA0281-like"/>
</dbReference>